<dbReference type="GO" id="GO:0003677">
    <property type="term" value="F:DNA binding"/>
    <property type="evidence" value="ECO:0007669"/>
    <property type="project" value="UniProtKB-KW"/>
</dbReference>
<gene>
    <name evidence="3" type="ORF">WB794_09630</name>
</gene>
<evidence type="ECO:0000256" key="1">
    <source>
        <dbReference type="SAM" id="MobiDB-lite"/>
    </source>
</evidence>
<dbReference type="GO" id="GO:0006352">
    <property type="term" value="P:DNA-templated transcription initiation"/>
    <property type="evidence" value="ECO:0007669"/>
    <property type="project" value="InterPro"/>
</dbReference>
<comment type="caution">
    <text evidence="3">The sequence shown here is derived from an EMBL/GenBank/DDBJ whole genome shotgun (WGS) entry which is preliminary data.</text>
</comment>
<keyword evidence="3" id="KW-0238">DNA-binding</keyword>
<dbReference type="Proteomes" id="UP001364472">
    <property type="component" value="Unassembled WGS sequence"/>
</dbReference>
<evidence type="ECO:0000259" key="2">
    <source>
        <dbReference type="Pfam" id="PF08281"/>
    </source>
</evidence>
<dbReference type="InterPro" id="IPR036388">
    <property type="entry name" value="WH-like_DNA-bd_sf"/>
</dbReference>
<dbReference type="RefSeq" id="WP_337335649.1">
    <property type="nucleotide sequence ID" value="NZ_JBBDHC010000013.1"/>
</dbReference>
<sequence length="236" mass="24910">MPPPSSATAPSFLSLPEASARRLLHEALARLSPLQRQVMLLCLQEGVDAGEIARRLGAAPAAVGASLAFATSQLRVQLSDRPQDRESTEWLKRCRVLLAKGAGGAGAAPQHGESVPVPEVPSAATAPVAAAAASPRPAASPRQRSPVTLGLWPRLPAALALLVLGAGLALGWQAWRAARPPVVKVAPGPQRMPPPTAPEAPLTAPDFMLVLFRQQHPEVLDDLEFHVWLSEQEALR</sequence>
<feature type="region of interest" description="Disordered" evidence="1">
    <location>
        <begin position="126"/>
        <end position="145"/>
    </location>
</feature>
<dbReference type="SUPFAM" id="SSF88659">
    <property type="entry name" value="Sigma3 and sigma4 domains of RNA polymerase sigma factors"/>
    <property type="match status" value="1"/>
</dbReference>
<dbReference type="EMBL" id="JBBDHC010000013">
    <property type="protein sequence ID" value="MEJ1249930.1"/>
    <property type="molecule type" value="Genomic_DNA"/>
</dbReference>
<keyword evidence="4" id="KW-1185">Reference proteome</keyword>
<evidence type="ECO:0000313" key="4">
    <source>
        <dbReference type="Proteomes" id="UP001364472"/>
    </source>
</evidence>
<dbReference type="Gene3D" id="1.10.10.10">
    <property type="entry name" value="Winged helix-like DNA-binding domain superfamily/Winged helix DNA-binding domain"/>
    <property type="match status" value="1"/>
</dbReference>
<dbReference type="InterPro" id="IPR013249">
    <property type="entry name" value="RNA_pol_sigma70_r4_t2"/>
</dbReference>
<organism evidence="3 4">
    <name type="scientific">Denitratimonas tolerans</name>
    <dbReference type="NCBI Taxonomy" id="1338420"/>
    <lineage>
        <taxon>Bacteria</taxon>
        <taxon>Pseudomonadati</taxon>
        <taxon>Pseudomonadota</taxon>
        <taxon>Gammaproteobacteria</taxon>
        <taxon>Lysobacterales</taxon>
        <taxon>Lysobacteraceae</taxon>
        <taxon>Denitratimonas</taxon>
    </lineage>
</organism>
<proteinExistence type="predicted"/>
<feature type="domain" description="RNA polymerase sigma factor 70 region 4 type 2" evidence="2">
    <location>
        <begin position="22"/>
        <end position="70"/>
    </location>
</feature>
<reference evidence="3 4" key="1">
    <citation type="journal article" date="2016" name="Antonie Van Leeuwenhoek">
        <title>Denitratimonas tolerans gen. nov., sp. nov., a denitrifying bacterium isolated from a bioreactor for tannery wastewater treatment.</title>
        <authorList>
            <person name="Han S.I."/>
            <person name="Kim J.O."/>
            <person name="Lee Y.R."/>
            <person name="Ekpeghere K.I."/>
            <person name="Koh S.C."/>
            <person name="Whang K.S."/>
        </authorList>
    </citation>
    <scope>NUCLEOTIDE SEQUENCE [LARGE SCALE GENOMIC DNA]</scope>
    <source>
        <strain evidence="3 4">KACC 17565</strain>
    </source>
</reference>
<dbReference type="GO" id="GO:0016987">
    <property type="term" value="F:sigma factor activity"/>
    <property type="evidence" value="ECO:0007669"/>
    <property type="project" value="InterPro"/>
</dbReference>
<name>A0AAW9R3L0_9GAMM</name>
<dbReference type="InterPro" id="IPR013324">
    <property type="entry name" value="RNA_pol_sigma_r3/r4-like"/>
</dbReference>
<evidence type="ECO:0000313" key="3">
    <source>
        <dbReference type="EMBL" id="MEJ1249930.1"/>
    </source>
</evidence>
<accession>A0AAW9R3L0</accession>
<protein>
    <submittedName>
        <fullName evidence="3">Sigma factor-like helix-turn-helix DNA-binding protein</fullName>
    </submittedName>
</protein>
<dbReference type="AlphaFoldDB" id="A0AAW9R3L0"/>
<dbReference type="Pfam" id="PF08281">
    <property type="entry name" value="Sigma70_r4_2"/>
    <property type="match status" value="1"/>
</dbReference>